<name>A0A067M0G2_BOTB1</name>
<evidence type="ECO:0008006" key="3">
    <source>
        <dbReference type="Google" id="ProtNLM"/>
    </source>
</evidence>
<protein>
    <recommendedName>
        <fullName evidence="3">Fungal-type protein kinase domain-containing protein</fullName>
    </recommendedName>
</protein>
<dbReference type="EMBL" id="KL198083">
    <property type="protein sequence ID" value="KDQ09034.1"/>
    <property type="molecule type" value="Genomic_DNA"/>
</dbReference>
<gene>
    <name evidence="1" type="ORF">BOTBODRAFT_165233</name>
</gene>
<dbReference type="Proteomes" id="UP000027195">
    <property type="component" value="Unassembled WGS sequence"/>
</dbReference>
<dbReference type="InParanoid" id="A0A067M0G2"/>
<keyword evidence="2" id="KW-1185">Reference proteome</keyword>
<dbReference type="OrthoDB" id="5362978at2759"/>
<dbReference type="HOGENOM" id="CLU_085786_3_1_1"/>
<evidence type="ECO:0000313" key="1">
    <source>
        <dbReference type="EMBL" id="KDQ09034.1"/>
    </source>
</evidence>
<dbReference type="STRING" id="930990.A0A067M0G2"/>
<reference evidence="2" key="1">
    <citation type="journal article" date="2014" name="Proc. Natl. Acad. Sci. U.S.A.">
        <title>Extensive sampling of basidiomycete genomes demonstrates inadequacy of the white-rot/brown-rot paradigm for wood decay fungi.</title>
        <authorList>
            <person name="Riley R."/>
            <person name="Salamov A.A."/>
            <person name="Brown D.W."/>
            <person name="Nagy L.G."/>
            <person name="Floudas D."/>
            <person name="Held B.W."/>
            <person name="Levasseur A."/>
            <person name="Lombard V."/>
            <person name="Morin E."/>
            <person name="Otillar R."/>
            <person name="Lindquist E.A."/>
            <person name="Sun H."/>
            <person name="LaButti K.M."/>
            <person name="Schmutz J."/>
            <person name="Jabbour D."/>
            <person name="Luo H."/>
            <person name="Baker S.E."/>
            <person name="Pisabarro A.G."/>
            <person name="Walton J.D."/>
            <person name="Blanchette R.A."/>
            <person name="Henrissat B."/>
            <person name="Martin F."/>
            <person name="Cullen D."/>
            <person name="Hibbett D.S."/>
            <person name="Grigoriev I.V."/>
        </authorList>
    </citation>
    <scope>NUCLEOTIDE SEQUENCE [LARGE SCALE GENOMIC DNA]</scope>
    <source>
        <strain evidence="2">FD-172 SS1</strain>
    </source>
</reference>
<sequence length="188" mass="21452">MRWPNWILEKFITIPGGTRAAAHESLFYGPYNTLLHHLFPPQEHFMVVPKYRTPRAGSSADCTAIFIVYQVQIQTPIFFLEIKPPFHFDELSSREAADGQMRDSFREFVEALQIPILHGVSALGTRLAFYQYDAESTIIKPIAIPRDPIRVNDTAPQVLWHTDVLSDEGVQLIGLVVDEIKEMCQEIV</sequence>
<evidence type="ECO:0000313" key="2">
    <source>
        <dbReference type="Proteomes" id="UP000027195"/>
    </source>
</evidence>
<accession>A0A067M0G2</accession>
<organism evidence="1 2">
    <name type="scientific">Botryobasidium botryosum (strain FD-172 SS1)</name>
    <dbReference type="NCBI Taxonomy" id="930990"/>
    <lineage>
        <taxon>Eukaryota</taxon>
        <taxon>Fungi</taxon>
        <taxon>Dikarya</taxon>
        <taxon>Basidiomycota</taxon>
        <taxon>Agaricomycotina</taxon>
        <taxon>Agaricomycetes</taxon>
        <taxon>Cantharellales</taxon>
        <taxon>Botryobasidiaceae</taxon>
        <taxon>Botryobasidium</taxon>
    </lineage>
</organism>
<proteinExistence type="predicted"/>
<dbReference type="AlphaFoldDB" id="A0A067M0G2"/>